<dbReference type="PRINTS" id="PR00038">
    <property type="entry name" value="HTHLUXR"/>
</dbReference>
<dbReference type="SUPFAM" id="SSF46894">
    <property type="entry name" value="C-terminal effector domain of the bipartite response regulators"/>
    <property type="match status" value="1"/>
</dbReference>
<keyword evidence="2" id="KW-0238">DNA-binding</keyword>
<organism evidence="5 6">
    <name type="scientific">Hydrogenophaga intermedia</name>
    <dbReference type="NCBI Taxonomy" id="65786"/>
    <lineage>
        <taxon>Bacteria</taxon>
        <taxon>Pseudomonadati</taxon>
        <taxon>Pseudomonadota</taxon>
        <taxon>Betaproteobacteria</taxon>
        <taxon>Burkholderiales</taxon>
        <taxon>Comamonadaceae</taxon>
        <taxon>Hydrogenophaga</taxon>
    </lineage>
</organism>
<dbReference type="InterPro" id="IPR000792">
    <property type="entry name" value="Tscrpt_reg_LuxR_C"/>
</dbReference>
<dbReference type="PROSITE" id="PS50043">
    <property type="entry name" value="HTH_LUXR_2"/>
    <property type="match status" value="1"/>
</dbReference>
<evidence type="ECO:0000313" key="6">
    <source>
        <dbReference type="Proteomes" id="UP000028878"/>
    </source>
</evidence>
<dbReference type="GO" id="GO:0003677">
    <property type="term" value="F:DNA binding"/>
    <property type="evidence" value="ECO:0007669"/>
    <property type="project" value="UniProtKB-KW"/>
</dbReference>
<dbReference type="Gene3D" id="3.30.450.80">
    <property type="entry name" value="Transcription factor LuxR-like, autoinducer-binding domain"/>
    <property type="match status" value="1"/>
</dbReference>
<name>A0A1L1PSD6_HYDIT</name>
<dbReference type="SMART" id="SM00421">
    <property type="entry name" value="HTH_LUXR"/>
    <property type="match status" value="1"/>
</dbReference>
<dbReference type="InterPro" id="IPR036388">
    <property type="entry name" value="WH-like_DNA-bd_sf"/>
</dbReference>
<dbReference type="InterPro" id="IPR016032">
    <property type="entry name" value="Sig_transdc_resp-reg_C-effctor"/>
</dbReference>
<gene>
    <name evidence="5" type="ORF">BN948_02688</name>
</gene>
<dbReference type="InterPro" id="IPR036693">
    <property type="entry name" value="TF_LuxR_autoind-bd_dom_sf"/>
</dbReference>
<evidence type="ECO:0000313" key="5">
    <source>
        <dbReference type="EMBL" id="CDN88255.1"/>
    </source>
</evidence>
<keyword evidence="1" id="KW-0805">Transcription regulation</keyword>
<dbReference type="EMBL" id="CCAE010000021">
    <property type="protein sequence ID" value="CDN88255.1"/>
    <property type="molecule type" value="Genomic_DNA"/>
</dbReference>
<evidence type="ECO:0000256" key="1">
    <source>
        <dbReference type="ARBA" id="ARBA00023015"/>
    </source>
</evidence>
<dbReference type="CDD" id="cd06170">
    <property type="entry name" value="LuxR_C_like"/>
    <property type="match status" value="1"/>
</dbReference>
<dbReference type="Proteomes" id="UP000028878">
    <property type="component" value="Unassembled WGS sequence"/>
</dbReference>
<dbReference type="PANTHER" id="PTHR44688:SF16">
    <property type="entry name" value="DNA-BINDING TRANSCRIPTIONAL ACTIVATOR DEVR_DOSR"/>
    <property type="match status" value="1"/>
</dbReference>
<accession>A0A1L1PSD6</accession>
<keyword evidence="3" id="KW-0804">Transcription</keyword>
<dbReference type="GO" id="GO:0006355">
    <property type="term" value="P:regulation of DNA-templated transcription"/>
    <property type="evidence" value="ECO:0007669"/>
    <property type="project" value="InterPro"/>
</dbReference>
<reference evidence="6" key="1">
    <citation type="submission" date="2014-11" db="EMBL/GenBank/DDBJ databases">
        <title>Draft genome sequence of Hydrogenophaga intermedia S1.</title>
        <authorList>
            <person name="Gan H.M."/>
            <person name="Chew T.H."/>
            <person name="Stolz A."/>
        </authorList>
    </citation>
    <scope>NUCLEOTIDE SEQUENCE [LARGE SCALE GENOMIC DNA]</scope>
    <source>
        <strain evidence="6">S1</strain>
    </source>
</reference>
<dbReference type="NCBIfam" id="TIGR03020">
    <property type="entry name" value="EpsA"/>
    <property type="match status" value="1"/>
</dbReference>
<proteinExistence type="predicted"/>
<feature type="domain" description="HTH luxR-type" evidence="4">
    <location>
        <begin position="190"/>
        <end position="255"/>
    </location>
</feature>
<evidence type="ECO:0000256" key="3">
    <source>
        <dbReference type="ARBA" id="ARBA00023163"/>
    </source>
</evidence>
<evidence type="ECO:0000259" key="4">
    <source>
        <dbReference type="PROSITE" id="PS50043"/>
    </source>
</evidence>
<sequence>MNSSPTPFFRLKASDLEHLLITIEKSLEVQTRTQFYLWAQGALQGFVPHEALWCAWGDVDAMRLKVQMFARGVINPRVESQMTNPTDGVLPRMVDDWLRGGRAPRLLSSEGGEQTGRRQLIGDLQRCGFDHVAAHGVREVQGDYGSFFVFAGLERQPDQRTAYLLELLMPHMHLALHRMRQREADESSTEMAPVTILSKREIQVLHWVRHGKTNFEISQILGISPPTVKNHVQKIMRKLNVNNRAQAVGKSATLRLVTHTDLQEVAR</sequence>
<evidence type="ECO:0000256" key="2">
    <source>
        <dbReference type="ARBA" id="ARBA00023125"/>
    </source>
</evidence>
<dbReference type="AlphaFoldDB" id="A0A1L1PSD6"/>
<dbReference type="Gene3D" id="1.10.10.10">
    <property type="entry name" value="Winged helix-like DNA-binding domain superfamily/Winged helix DNA-binding domain"/>
    <property type="match status" value="1"/>
</dbReference>
<dbReference type="Pfam" id="PF00196">
    <property type="entry name" value="GerE"/>
    <property type="match status" value="1"/>
</dbReference>
<dbReference type="PANTHER" id="PTHR44688">
    <property type="entry name" value="DNA-BINDING TRANSCRIPTIONAL ACTIVATOR DEVR_DOSR"/>
    <property type="match status" value="1"/>
</dbReference>
<dbReference type="InterPro" id="IPR017470">
    <property type="entry name" value="Tscrpt_reg_EpsA"/>
</dbReference>
<dbReference type="RefSeq" id="WP_009518427.1">
    <property type="nucleotide sequence ID" value="NZ_CCAE010000021.1"/>
</dbReference>
<protein>
    <submittedName>
        <fullName evidence="5">Putative transcriptional activator protein</fullName>
    </submittedName>
</protein>
<keyword evidence="6" id="KW-1185">Reference proteome</keyword>